<protein>
    <recommendedName>
        <fullName evidence="3 9">DNA replication and repair protein RecF</fullName>
    </recommendedName>
</protein>
<keyword evidence="7 9" id="KW-0067">ATP-binding</keyword>
<evidence type="ECO:0000256" key="10">
    <source>
        <dbReference type="RuleBase" id="RU000578"/>
    </source>
</evidence>
<comment type="subcellular location">
    <subcellularLocation>
        <location evidence="1 9 10">Cytoplasm</location>
    </subcellularLocation>
</comment>
<dbReference type="GO" id="GO:0006302">
    <property type="term" value="P:double-strand break repair"/>
    <property type="evidence" value="ECO:0007669"/>
    <property type="project" value="TreeGrafter"/>
</dbReference>
<comment type="similarity">
    <text evidence="2 9 10">Belongs to the RecF family.</text>
</comment>
<dbReference type="InterPro" id="IPR042174">
    <property type="entry name" value="RecF_2"/>
</dbReference>
<dbReference type="Gene3D" id="3.40.50.300">
    <property type="entry name" value="P-loop containing nucleotide triphosphate hydrolases"/>
    <property type="match status" value="1"/>
</dbReference>
<keyword evidence="4 9" id="KW-0963">Cytoplasm</keyword>
<accession>A0A9D1E3M9</accession>
<evidence type="ECO:0000256" key="9">
    <source>
        <dbReference type="HAMAP-Rule" id="MF_00365"/>
    </source>
</evidence>
<dbReference type="Gene3D" id="1.20.1050.90">
    <property type="entry name" value="RecF/RecN/SMC, N-terminal domain"/>
    <property type="match status" value="1"/>
</dbReference>
<feature type="domain" description="RecF/RecN/SMC N-terminal" evidence="11">
    <location>
        <begin position="3"/>
        <end position="343"/>
    </location>
</feature>
<evidence type="ECO:0000259" key="11">
    <source>
        <dbReference type="Pfam" id="PF02463"/>
    </source>
</evidence>
<dbReference type="InterPro" id="IPR018078">
    <property type="entry name" value="DNA-binding_RecF_CS"/>
</dbReference>
<evidence type="ECO:0000256" key="8">
    <source>
        <dbReference type="ARBA" id="ARBA00023125"/>
    </source>
</evidence>
<evidence type="ECO:0000256" key="2">
    <source>
        <dbReference type="ARBA" id="ARBA00008016"/>
    </source>
</evidence>
<keyword evidence="8 9" id="KW-0238">DNA-binding</keyword>
<dbReference type="EMBL" id="DVHL01000016">
    <property type="protein sequence ID" value="HIR65626.1"/>
    <property type="molecule type" value="Genomic_DNA"/>
</dbReference>
<comment type="caution">
    <text evidence="12">The sequence shown here is derived from an EMBL/GenBank/DDBJ whole genome shotgun (WGS) entry which is preliminary data.</text>
</comment>
<evidence type="ECO:0000256" key="5">
    <source>
        <dbReference type="ARBA" id="ARBA00022705"/>
    </source>
</evidence>
<dbReference type="SUPFAM" id="SSF52540">
    <property type="entry name" value="P-loop containing nucleoside triphosphate hydrolases"/>
    <property type="match status" value="1"/>
</dbReference>
<keyword evidence="9 10" id="KW-0227">DNA damage</keyword>
<dbReference type="Proteomes" id="UP000824200">
    <property type="component" value="Unassembled WGS sequence"/>
</dbReference>
<name>A0A9D1E3M9_9BACT</name>
<dbReference type="GO" id="GO:0009432">
    <property type="term" value="P:SOS response"/>
    <property type="evidence" value="ECO:0007669"/>
    <property type="project" value="UniProtKB-UniRule"/>
</dbReference>
<organism evidence="12 13">
    <name type="scientific">Candidatus Fimimonas gallinarum</name>
    <dbReference type="NCBI Taxonomy" id="2840821"/>
    <lineage>
        <taxon>Bacteria</taxon>
        <taxon>Pseudomonadati</taxon>
        <taxon>Myxococcota</taxon>
        <taxon>Myxococcia</taxon>
        <taxon>Myxococcales</taxon>
        <taxon>Cystobacterineae</taxon>
        <taxon>Myxococcaceae</taxon>
        <taxon>Myxococcaceae incertae sedis</taxon>
        <taxon>Candidatus Fimimonas</taxon>
    </lineage>
</organism>
<reference evidence="12" key="1">
    <citation type="submission" date="2020-10" db="EMBL/GenBank/DDBJ databases">
        <authorList>
            <person name="Gilroy R."/>
        </authorList>
    </citation>
    <scope>NUCLEOTIDE SEQUENCE</scope>
    <source>
        <strain evidence="12">CHK121-14286</strain>
    </source>
</reference>
<dbReference type="GO" id="GO:0003697">
    <property type="term" value="F:single-stranded DNA binding"/>
    <property type="evidence" value="ECO:0007669"/>
    <property type="project" value="UniProtKB-UniRule"/>
</dbReference>
<dbReference type="InterPro" id="IPR003395">
    <property type="entry name" value="RecF/RecN/SMC_N"/>
</dbReference>
<dbReference type="NCBIfam" id="TIGR00611">
    <property type="entry name" value="recf"/>
    <property type="match status" value="1"/>
</dbReference>
<sequence length="362" mass="41105">MKVTQIYVANYRNLQTQKIFPQGGLNIFVGDNAQGKTNLVESVCLCCLGKSPRTDKDKDLICWGKKDALVKVNYLCKYGEGEIEIRLFSDARKKIAVNSVPVAKTGELMGYLNCVYFSPDEIKIISQSPAERRRFLDIDLCQTDKNYFYSLLKHNKALAQRNNALKQAKNIQDARDAVLGWNQVIAEEGARIIAKRRRFCEKLKGYAQACHAKLTDGKETFFLQYLSKIEGETVKQIYEKYLEALENSVEKDFQLRYTTVGCQRDDLQIKIDDVDVRTFGSRGQLRTAALTLKLAELTVFKNLTGEYPVLILDDVLSELDPDRQKRLMSLDGEIQILLTSATQVANDGAKHFVIEKGMCKEQ</sequence>
<dbReference type="PANTHER" id="PTHR32182:SF0">
    <property type="entry name" value="DNA REPLICATION AND REPAIR PROTEIN RECF"/>
    <property type="match status" value="1"/>
</dbReference>
<dbReference type="GO" id="GO:0005524">
    <property type="term" value="F:ATP binding"/>
    <property type="evidence" value="ECO:0007669"/>
    <property type="project" value="UniProtKB-UniRule"/>
</dbReference>
<dbReference type="GO" id="GO:0000731">
    <property type="term" value="P:DNA synthesis involved in DNA repair"/>
    <property type="evidence" value="ECO:0007669"/>
    <property type="project" value="TreeGrafter"/>
</dbReference>
<dbReference type="PROSITE" id="PS00618">
    <property type="entry name" value="RECF_2"/>
    <property type="match status" value="1"/>
</dbReference>
<evidence type="ECO:0000256" key="1">
    <source>
        <dbReference type="ARBA" id="ARBA00004496"/>
    </source>
</evidence>
<dbReference type="AlphaFoldDB" id="A0A9D1E3M9"/>
<evidence type="ECO:0000313" key="13">
    <source>
        <dbReference type="Proteomes" id="UP000824200"/>
    </source>
</evidence>
<evidence type="ECO:0000256" key="7">
    <source>
        <dbReference type="ARBA" id="ARBA00022840"/>
    </source>
</evidence>
<dbReference type="GO" id="GO:0005737">
    <property type="term" value="C:cytoplasm"/>
    <property type="evidence" value="ECO:0007669"/>
    <property type="project" value="UniProtKB-SubCell"/>
</dbReference>
<proteinExistence type="inferred from homology"/>
<comment type="function">
    <text evidence="9 10">The RecF protein is involved in DNA metabolism; it is required for DNA replication and normal SOS inducibility. RecF binds preferentially to single-stranded, linear DNA. It also seems to bind ATP.</text>
</comment>
<evidence type="ECO:0000256" key="4">
    <source>
        <dbReference type="ARBA" id="ARBA00022490"/>
    </source>
</evidence>
<keyword evidence="9 10" id="KW-0742">SOS response</keyword>
<evidence type="ECO:0000256" key="6">
    <source>
        <dbReference type="ARBA" id="ARBA00022741"/>
    </source>
</evidence>
<dbReference type="InterPro" id="IPR001238">
    <property type="entry name" value="DNA-binding_RecF"/>
</dbReference>
<keyword evidence="5 9" id="KW-0235">DNA replication</keyword>
<gene>
    <name evidence="9 12" type="primary">recF</name>
    <name evidence="12" type="ORF">IAC95_01895</name>
</gene>
<keyword evidence="6 9" id="KW-0547">Nucleotide-binding</keyword>
<feature type="binding site" evidence="9">
    <location>
        <begin position="30"/>
        <end position="37"/>
    </location>
    <ligand>
        <name>ATP</name>
        <dbReference type="ChEBI" id="CHEBI:30616"/>
    </ligand>
</feature>
<evidence type="ECO:0000313" key="12">
    <source>
        <dbReference type="EMBL" id="HIR65626.1"/>
    </source>
</evidence>
<dbReference type="InterPro" id="IPR027417">
    <property type="entry name" value="P-loop_NTPase"/>
</dbReference>
<dbReference type="HAMAP" id="MF_00365">
    <property type="entry name" value="RecF"/>
    <property type="match status" value="1"/>
</dbReference>
<evidence type="ECO:0000256" key="3">
    <source>
        <dbReference type="ARBA" id="ARBA00020170"/>
    </source>
</evidence>
<dbReference type="Pfam" id="PF02463">
    <property type="entry name" value="SMC_N"/>
    <property type="match status" value="1"/>
</dbReference>
<keyword evidence="9 10" id="KW-0234">DNA repair</keyword>
<reference evidence="12" key="2">
    <citation type="journal article" date="2021" name="PeerJ">
        <title>Extensive microbial diversity within the chicken gut microbiome revealed by metagenomics and culture.</title>
        <authorList>
            <person name="Gilroy R."/>
            <person name="Ravi A."/>
            <person name="Getino M."/>
            <person name="Pursley I."/>
            <person name="Horton D.L."/>
            <person name="Alikhan N.F."/>
            <person name="Baker D."/>
            <person name="Gharbi K."/>
            <person name="Hall N."/>
            <person name="Watson M."/>
            <person name="Adriaenssens E.M."/>
            <person name="Foster-Nyarko E."/>
            <person name="Jarju S."/>
            <person name="Secka A."/>
            <person name="Antonio M."/>
            <person name="Oren A."/>
            <person name="Chaudhuri R.R."/>
            <person name="La Ragione R."/>
            <person name="Hildebrand F."/>
            <person name="Pallen M.J."/>
        </authorList>
    </citation>
    <scope>NUCLEOTIDE SEQUENCE</scope>
    <source>
        <strain evidence="12">CHK121-14286</strain>
    </source>
</reference>
<dbReference type="GO" id="GO:0006260">
    <property type="term" value="P:DNA replication"/>
    <property type="evidence" value="ECO:0007669"/>
    <property type="project" value="UniProtKB-UniRule"/>
</dbReference>
<dbReference type="PANTHER" id="PTHR32182">
    <property type="entry name" value="DNA REPLICATION AND REPAIR PROTEIN RECF"/>
    <property type="match status" value="1"/>
</dbReference>